<dbReference type="EMBL" id="BMGD01000002">
    <property type="protein sequence ID" value="GGB55670.1"/>
    <property type="molecule type" value="Genomic_DNA"/>
</dbReference>
<feature type="domain" description="PIN like" evidence="2">
    <location>
        <begin position="33"/>
        <end position="258"/>
    </location>
</feature>
<reference evidence="4" key="1">
    <citation type="journal article" date="2019" name="Int. J. Syst. Evol. Microbiol.">
        <title>The Global Catalogue of Microorganisms (GCM) 10K type strain sequencing project: providing services to taxonomists for standard genome sequencing and annotation.</title>
        <authorList>
            <consortium name="The Broad Institute Genomics Platform"/>
            <consortium name="The Broad Institute Genome Sequencing Center for Infectious Disease"/>
            <person name="Wu L."/>
            <person name="Ma J."/>
        </authorList>
    </citation>
    <scope>NUCLEOTIDE SEQUENCE [LARGE SCALE GENOMIC DNA]</scope>
    <source>
        <strain evidence="4">CGMCC 1.12851</strain>
    </source>
</reference>
<organism evidence="3 4">
    <name type="scientific">Blastomonas aquatica</name>
    <dbReference type="NCBI Taxonomy" id="1510276"/>
    <lineage>
        <taxon>Bacteria</taxon>
        <taxon>Pseudomonadati</taxon>
        <taxon>Pseudomonadota</taxon>
        <taxon>Alphaproteobacteria</taxon>
        <taxon>Sphingomonadales</taxon>
        <taxon>Sphingomonadaceae</taxon>
        <taxon>Blastomonas</taxon>
    </lineage>
</organism>
<dbReference type="Pfam" id="PF18476">
    <property type="entry name" value="PIN_8"/>
    <property type="match status" value="1"/>
</dbReference>
<feature type="compositionally biased region" description="Acidic residues" evidence="1">
    <location>
        <begin position="352"/>
        <end position="369"/>
    </location>
</feature>
<accession>A0ABQ1J0I9</accession>
<evidence type="ECO:0000256" key="1">
    <source>
        <dbReference type="SAM" id="MobiDB-lite"/>
    </source>
</evidence>
<gene>
    <name evidence="3" type="ORF">GCM10010833_07960</name>
</gene>
<evidence type="ECO:0000313" key="3">
    <source>
        <dbReference type="EMBL" id="GGB55670.1"/>
    </source>
</evidence>
<feature type="compositionally biased region" description="Basic and acidic residues" evidence="1">
    <location>
        <begin position="341"/>
        <end position="351"/>
    </location>
</feature>
<dbReference type="InterPro" id="IPR041578">
    <property type="entry name" value="PIN_8"/>
</dbReference>
<proteinExistence type="predicted"/>
<comment type="caution">
    <text evidence="3">The sequence shown here is derived from an EMBL/GenBank/DDBJ whole genome shotgun (WGS) entry which is preliminary data.</text>
</comment>
<feature type="region of interest" description="Disordered" evidence="1">
    <location>
        <begin position="333"/>
        <end position="379"/>
    </location>
</feature>
<keyword evidence="4" id="KW-1185">Reference proteome</keyword>
<dbReference type="RefSeq" id="WP_188513117.1">
    <property type="nucleotide sequence ID" value="NZ_BMGD01000002.1"/>
</dbReference>
<evidence type="ECO:0000313" key="4">
    <source>
        <dbReference type="Proteomes" id="UP000614261"/>
    </source>
</evidence>
<protein>
    <recommendedName>
        <fullName evidence="2">PIN like domain-containing protein</fullName>
    </recommendedName>
</protein>
<dbReference type="Proteomes" id="UP000614261">
    <property type="component" value="Unassembled WGS sequence"/>
</dbReference>
<sequence>MPVAFDPLIIEPLDRRAYNQEVASALNEPTTRIFLDTNILMWTYGLHLGARTDLCDWLKDGPQKGRIHIPRRVLHEFSAHRNDQKALYPFGQQFKTLTKALETFEQQAPLVADDAWASQKGFTDRATYLAKVSTARDALSKLIEPITKGDKLETLHAQLIPVFNALAMTGNIHDGLAQLRDSYEARAELRIAPGFKDINKGKKNEEDNVAAGLPAKNGANRFGDLAIWDEILTFVNAIEPKPGAIILLTHDGKTDWIYYPAKIIDLDGHTKPNRSDDPECLGVAQPILCHELKTRTQVPALYILSIRQLAMIANLDPVAGFKFVELARAVQAEVSEEQSNEEGKTEPKLREEEVECDESADEQGDETDEGPYQNPQEEVQPNDLQAFFVNLPNTARCDFDYTSDPAGLEEFEAVIKGLKSHSWYRQNPAVKQGLALLVVPGVSLLQAFIFGRNLYQAAVGTSSDAMRALEGLESRLEACSDAVANAVYAGAYFELYFGRQGNLREVPKTGQIDPLFRHQQSMRLAPAVNFIRTELAQAHARLLVLPAPAPVVRAFEVKFDVEEAIVAVRLGETDVTAPFNANNEDQRLLPPKIRYSALRNMISQQFAIPAAQIHLAPEFEDTRKVNDLEFIAWNPVDGPQL</sequence>
<name>A0ABQ1J0I9_9SPHN</name>
<evidence type="ECO:0000259" key="2">
    <source>
        <dbReference type="Pfam" id="PF18476"/>
    </source>
</evidence>